<dbReference type="GO" id="GO:0008270">
    <property type="term" value="F:zinc ion binding"/>
    <property type="evidence" value="ECO:0007669"/>
    <property type="project" value="InterPro"/>
</dbReference>
<dbReference type="SUPFAM" id="SSF57701">
    <property type="entry name" value="Zn2/Cys6 DNA-binding domain"/>
    <property type="match status" value="1"/>
</dbReference>
<dbReference type="OMA" id="QAWEVMS"/>
<dbReference type="GO" id="GO:0005634">
    <property type="term" value="C:nucleus"/>
    <property type="evidence" value="ECO:0007669"/>
    <property type="project" value="UniProtKB-SubCell"/>
</dbReference>
<evidence type="ECO:0000313" key="9">
    <source>
        <dbReference type="EMBL" id="EED17691.1"/>
    </source>
</evidence>
<feature type="domain" description="Zn(2)-C6 fungal-type" evidence="8">
    <location>
        <begin position="17"/>
        <end position="45"/>
    </location>
</feature>
<dbReference type="Gene3D" id="4.10.240.10">
    <property type="entry name" value="Zn(2)-C6 fungal-type DNA-binding domain"/>
    <property type="match status" value="1"/>
</dbReference>
<dbReference type="VEuPathDB" id="FungiDB:TSTA_114940"/>
<dbReference type="CDD" id="cd12148">
    <property type="entry name" value="fungal_TF_MHR"/>
    <property type="match status" value="1"/>
</dbReference>
<feature type="region of interest" description="Disordered" evidence="7">
    <location>
        <begin position="85"/>
        <end position="128"/>
    </location>
</feature>
<keyword evidence="2" id="KW-0479">Metal-binding</keyword>
<dbReference type="Proteomes" id="UP000001745">
    <property type="component" value="Unassembled WGS sequence"/>
</dbReference>
<dbReference type="GO" id="GO:0003677">
    <property type="term" value="F:DNA binding"/>
    <property type="evidence" value="ECO:0007669"/>
    <property type="project" value="UniProtKB-KW"/>
</dbReference>
<dbReference type="EMBL" id="EQ962655">
    <property type="protein sequence ID" value="EED17691.1"/>
    <property type="molecule type" value="Genomic_DNA"/>
</dbReference>
<evidence type="ECO:0000256" key="5">
    <source>
        <dbReference type="ARBA" id="ARBA00023163"/>
    </source>
</evidence>
<proteinExistence type="predicted"/>
<dbReference type="PROSITE" id="PS50048">
    <property type="entry name" value="ZN2_CY6_FUNGAL_2"/>
    <property type="match status" value="1"/>
</dbReference>
<organism evidence="9 10">
    <name type="scientific">Talaromyces stipitatus (strain ATCC 10500 / CBS 375.48 / QM 6759 / NRRL 1006)</name>
    <name type="common">Penicillium stipitatum</name>
    <dbReference type="NCBI Taxonomy" id="441959"/>
    <lineage>
        <taxon>Eukaryota</taxon>
        <taxon>Fungi</taxon>
        <taxon>Dikarya</taxon>
        <taxon>Ascomycota</taxon>
        <taxon>Pezizomycotina</taxon>
        <taxon>Eurotiomycetes</taxon>
        <taxon>Eurotiomycetidae</taxon>
        <taxon>Eurotiales</taxon>
        <taxon>Trichocomaceae</taxon>
        <taxon>Talaromyces</taxon>
        <taxon>Talaromyces sect. Talaromyces</taxon>
    </lineage>
</organism>
<evidence type="ECO:0000256" key="6">
    <source>
        <dbReference type="ARBA" id="ARBA00023242"/>
    </source>
</evidence>
<dbReference type="InterPro" id="IPR001138">
    <property type="entry name" value="Zn2Cys6_DnaBD"/>
</dbReference>
<evidence type="ECO:0000256" key="3">
    <source>
        <dbReference type="ARBA" id="ARBA00023015"/>
    </source>
</evidence>
<dbReference type="InParanoid" id="B8M9D1"/>
<dbReference type="STRING" id="441959.B8M9D1"/>
<feature type="compositionally biased region" description="Polar residues" evidence="7">
    <location>
        <begin position="112"/>
        <end position="121"/>
    </location>
</feature>
<reference evidence="10" key="1">
    <citation type="journal article" date="2015" name="Genome Announc.">
        <title>Genome sequence of the AIDS-associated pathogen Penicillium marneffei (ATCC18224) and its near taxonomic relative Talaromyces stipitatus (ATCC10500).</title>
        <authorList>
            <person name="Nierman W.C."/>
            <person name="Fedorova-Abrams N.D."/>
            <person name="Andrianopoulos A."/>
        </authorList>
    </citation>
    <scope>NUCLEOTIDE SEQUENCE [LARGE SCALE GENOMIC DNA]</scope>
    <source>
        <strain evidence="10">ATCC 10500 / CBS 375.48 / QM 6759 / NRRL 1006</strain>
    </source>
</reference>
<feature type="compositionally biased region" description="Basic and acidic residues" evidence="7">
    <location>
        <begin position="85"/>
        <end position="111"/>
    </location>
</feature>
<evidence type="ECO:0000259" key="8">
    <source>
        <dbReference type="PROSITE" id="PS50048"/>
    </source>
</evidence>
<dbReference type="GO" id="GO:0006351">
    <property type="term" value="P:DNA-templated transcription"/>
    <property type="evidence" value="ECO:0007669"/>
    <property type="project" value="InterPro"/>
</dbReference>
<dbReference type="PANTHER" id="PTHR31001">
    <property type="entry name" value="UNCHARACTERIZED TRANSCRIPTIONAL REGULATORY PROTEIN"/>
    <property type="match status" value="1"/>
</dbReference>
<evidence type="ECO:0000313" key="10">
    <source>
        <dbReference type="Proteomes" id="UP000001745"/>
    </source>
</evidence>
<dbReference type="SMART" id="SM00066">
    <property type="entry name" value="GAL4"/>
    <property type="match status" value="1"/>
</dbReference>
<keyword evidence="3" id="KW-0805">Transcription regulation</keyword>
<dbReference type="GO" id="GO:0000981">
    <property type="term" value="F:DNA-binding transcription factor activity, RNA polymerase II-specific"/>
    <property type="evidence" value="ECO:0007669"/>
    <property type="project" value="InterPro"/>
</dbReference>
<dbReference type="SMART" id="SM00906">
    <property type="entry name" value="Fungal_trans"/>
    <property type="match status" value="1"/>
</dbReference>
<keyword evidence="10" id="KW-1185">Reference proteome</keyword>
<evidence type="ECO:0000256" key="4">
    <source>
        <dbReference type="ARBA" id="ARBA00023125"/>
    </source>
</evidence>
<evidence type="ECO:0000256" key="1">
    <source>
        <dbReference type="ARBA" id="ARBA00004123"/>
    </source>
</evidence>
<dbReference type="InterPro" id="IPR036864">
    <property type="entry name" value="Zn2-C6_fun-type_DNA-bd_sf"/>
</dbReference>
<keyword evidence="5" id="KW-0804">Transcription</keyword>
<dbReference type="GeneID" id="8101304"/>
<dbReference type="InterPro" id="IPR007219">
    <property type="entry name" value="XnlR_reg_dom"/>
</dbReference>
<evidence type="ECO:0000256" key="7">
    <source>
        <dbReference type="SAM" id="MobiDB-lite"/>
    </source>
</evidence>
<dbReference type="OrthoDB" id="2269373at2759"/>
<dbReference type="RefSeq" id="XP_002481683.1">
    <property type="nucleotide sequence ID" value="XM_002481638.1"/>
</dbReference>
<keyword evidence="4" id="KW-0238">DNA-binding</keyword>
<gene>
    <name evidence="9" type="ORF">TSTA_114940</name>
</gene>
<dbReference type="Pfam" id="PF04082">
    <property type="entry name" value="Fungal_trans"/>
    <property type="match status" value="1"/>
</dbReference>
<dbReference type="CDD" id="cd00067">
    <property type="entry name" value="GAL4"/>
    <property type="match status" value="1"/>
</dbReference>
<keyword evidence="6" id="KW-0539">Nucleus</keyword>
<comment type="subcellular location">
    <subcellularLocation>
        <location evidence="1">Nucleus</location>
    </subcellularLocation>
</comment>
<dbReference type="eggNOG" id="ENOG502QYWX">
    <property type="taxonomic scope" value="Eukaryota"/>
</dbReference>
<dbReference type="PhylomeDB" id="B8M9D1"/>
<dbReference type="InterPro" id="IPR050613">
    <property type="entry name" value="Sec_Metabolite_Reg"/>
</dbReference>
<evidence type="ECO:0000256" key="2">
    <source>
        <dbReference type="ARBA" id="ARBA00022723"/>
    </source>
</evidence>
<dbReference type="PANTHER" id="PTHR31001:SF45">
    <property type="entry name" value="ZN(II)2CYS6 TRANSCRIPTION FACTOR (EUROFUNG)"/>
    <property type="match status" value="1"/>
</dbReference>
<accession>B8M9D1</accession>
<dbReference type="AlphaFoldDB" id="B8M9D1"/>
<dbReference type="Pfam" id="PF00172">
    <property type="entry name" value="Zn_clus"/>
    <property type="match status" value="1"/>
</dbReference>
<name>B8M9D1_TALSN</name>
<protein>
    <submittedName>
        <fullName evidence="9">C6 transcription factor, putative</fullName>
    </submittedName>
</protein>
<dbReference type="HOGENOM" id="CLU_004083_5_0_1"/>
<sequence>MSSDAPCLPARPQRVLACVLCQQRKVKCDRKFPCANCVKSQAQCVPATLAPRRRRRRFPDRELLDRLRSYEELLRQNNISFDSVHSETITEKDHVGAEGEHELETQERGTSRADSVPSTTLESERSHGTKSFWHTMSQGFRDPGNDSDSSNDFVRETEVKRAWDETIQKDDNLLFGSRDSTVDLSIIHPDTIQIFRLWQIYLDNVNPLLKVTHTPTLQGRIIEAASNLKNVHPTLEALMFGIYSIAVTSLTADECQAIISSSKEDLLTRFHFGCQQALLGCGFLRTGDRDCLTALYLYLISLSFGAVPQSISSMLGIAIRIARRMGIHTESTLAKCSILEAEMRRRLWWSLVVFDHRINEVSSSLYSILDPTWDCKVPLNVNDSDLRPEMKEPPVVQGTSTEALFAIVRSELWDRMRHTAFHLDFTNPSLKPLAKHPSNESASELTEMARLERFIENRYLKFCDQDNPIHFMTLWSTRAQIAKLRLLEHLSSHFDSTRTDAQHEAATSHALTLIECDTKVMTSSLTNPFHWFNQFYFPFPGYIQIAQDIRSRPYAKQTQRAWKSLSDNHEAWFKTQRKEHKPIHHIFAKVVLQAWEAYEAAIQQPDKIPTPKIVLSVRAALAENSRQARKGDVESLDTNLSTGLEGFAIPTPMPVGYDNRCVSLSTGLQADLSTMRSEMVYDVEGQAPIFDMSQLDWTAFGGGPNWPGF</sequence>